<organism evidence="3 4">
    <name type="scientific">Sipha flava</name>
    <name type="common">yellow sugarcane aphid</name>
    <dbReference type="NCBI Taxonomy" id="143950"/>
    <lineage>
        <taxon>Eukaryota</taxon>
        <taxon>Metazoa</taxon>
        <taxon>Ecdysozoa</taxon>
        <taxon>Arthropoda</taxon>
        <taxon>Hexapoda</taxon>
        <taxon>Insecta</taxon>
        <taxon>Pterygota</taxon>
        <taxon>Neoptera</taxon>
        <taxon>Paraneoptera</taxon>
        <taxon>Hemiptera</taxon>
        <taxon>Sternorrhyncha</taxon>
        <taxon>Aphidomorpha</taxon>
        <taxon>Aphidoidea</taxon>
        <taxon>Aphididae</taxon>
        <taxon>Sipha</taxon>
    </lineage>
</organism>
<dbReference type="RefSeq" id="XP_025421394.1">
    <property type="nucleotide sequence ID" value="XM_025565609.1"/>
</dbReference>
<evidence type="ECO:0000259" key="2">
    <source>
        <dbReference type="PROSITE" id="PS50157"/>
    </source>
</evidence>
<keyword evidence="1" id="KW-0862">Zinc</keyword>
<feature type="non-terminal residue" evidence="4">
    <location>
        <position position="1"/>
    </location>
</feature>
<feature type="domain" description="C2H2-type" evidence="2">
    <location>
        <begin position="35"/>
        <end position="63"/>
    </location>
</feature>
<dbReference type="PROSITE" id="PS50157">
    <property type="entry name" value="ZINC_FINGER_C2H2_2"/>
    <property type="match status" value="2"/>
</dbReference>
<dbReference type="GO" id="GO:0008270">
    <property type="term" value="F:zinc ion binding"/>
    <property type="evidence" value="ECO:0007669"/>
    <property type="project" value="UniProtKB-KW"/>
</dbReference>
<proteinExistence type="predicted"/>
<gene>
    <name evidence="4" type="primary">LOC112691373</name>
</gene>
<dbReference type="Proteomes" id="UP000694846">
    <property type="component" value="Unplaced"/>
</dbReference>
<sequence>KIIIQFFSYSFYKLITTASDLIDVLLNNILRNSRHLCPNDCGRHYKRIGHMNYHLKYECGVSPQFKCPYCSKLFSQKSTMKKH</sequence>
<keyword evidence="1" id="KW-0479">Metal-binding</keyword>
<keyword evidence="3" id="KW-1185">Reference proteome</keyword>
<name>A0A8B8GDT8_9HEMI</name>
<feature type="domain" description="C2H2-type" evidence="2">
    <location>
        <begin position="65"/>
        <end position="83"/>
    </location>
</feature>
<dbReference type="AlphaFoldDB" id="A0A8B8GDT8"/>
<accession>A0A8B8GDT8</accession>
<evidence type="ECO:0000313" key="4">
    <source>
        <dbReference type="RefSeq" id="XP_025421394.1"/>
    </source>
</evidence>
<dbReference type="OrthoDB" id="6571533at2759"/>
<protein>
    <submittedName>
        <fullName evidence="4">Longitudinals lacking protein, isoforms A/B/D/L-like</fullName>
    </submittedName>
</protein>
<dbReference type="InterPro" id="IPR036236">
    <property type="entry name" value="Znf_C2H2_sf"/>
</dbReference>
<keyword evidence="1" id="KW-0863">Zinc-finger</keyword>
<dbReference type="InterPro" id="IPR013087">
    <property type="entry name" value="Znf_C2H2_type"/>
</dbReference>
<dbReference type="GeneID" id="112691373"/>
<evidence type="ECO:0000313" key="3">
    <source>
        <dbReference type="Proteomes" id="UP000694846"/>
    </source>
</evidence>
<evidence type="ECO:0000256" key="1">
    <source>
        <dbReference type="PROSITE-ProRule" id="PRU00042"/>
    </source>
</evidence>
<reference evidence="4" key="1">
    <citation type="submission" date="2025-08" db="UniProtKB">
        <authorList>
            <consortium name="RefSeq"/>
        </authorList>
    </citation>
    <scope>IDENTIFICATION</scope>
    <source>
        <tissue evidence="4">Whole body</tissue>
    </source>
</reference>
<dbReference type="Gene3D" id="3.30.160.60">
    <property type="entry name" value="Classic Zinc Finger"/>
    <property type="match status" value="1"/>
</dbReference>
<dbReference type="Pfam" id="PF00096">
    <property type="entry name" value="zf-C2H2"/>
    <property type="match status" value="1"/>
</dbReference>
<dbReference type="SUPFAM" id="SSF57667">
    <property type="entry name" value="beta-beta-alpha zinc fingers"/>
    <property type="match status" value="1"/>
</dbReference>